<dbReference type="AlphaFoldDB" id="A0A2S4KUC1"/>
<accession>A0A2S4KUC1</accession>
<feature type="domain" description="HTH CENPB-type" evidence="3">
    <location>
        <begin position="51"/>
        <end position="121"/>
    </location>
</feature>
<dbReference type="Gene3D" id="1.10.10.60">
    <property type="entry name" value="Homeodomain-like"/>
    <property type="match status" value="1"/>
</dbReference>
<evidence type="ECO:0000256" key="1">
    <source>
        <dbReference type="ARBA" id="ARBA00023125"/>
    </source>
</evidence>
<evidence type="ECO:0000313" key="4">
    <source>
        <dbReference type="EMBL" id="POR33788.1"/>
    </source>
</evidence>
<dbReference type="SUPFAM" id="SSF46689">
    <property type="entry name" value="Homeodomain-like"/>
    <property type="match status" value="1"/>
</dbReference>
<evidence type="ECO:0000313" key="5">
    <source>
        <dbReference type="Proteomes" id="UP000237481"/>
    </source>
</evidence>
<comment type="caution">
    <text evidence="4">The sequence shown here is derived from an EMBL/GenBank/DDBJ whole genome shotgun (WGS) entry which is preliminary data.</text>
</comment>
<dbReference type="InterPro" id="IPR009057">
    <property type="entry name" value="Homeodomain-like_sf"/>
</dbReference>
<dbReference type="InterPro" id="IPR007889">
    <property type="entry name" value="HTH_Psq"/>
</dbReference>
<proteinExistence type="predicted"/>
<keyword evidence="1" id="KW-0238">DNA-binding</keyword>
<dbReference type="InterPro" id="IPR006600">
    <property type="entry name" value="HTH_CenpB_DNA-bd_dom"/>
</dbReference>
<dbReference type="OrthoDB" id="5396311at2759"/>
<dbReference type="PROSITE" id="PS51253">
    <property type="entry name" value="HTH_CENPB"/>
    <property type="match status" value="1"/>
</dbReference>
<dbReference type="Proteomes" id="UP000237481">
    <property type="component" value="Unassembled WGS sequence"/>
</dbReference>
<dbReference type="Pfam" id="PF05225">
    <property type="entry name" value="HTH_psq"/>
    <property type="match status" value="1"/>
</dbReference>
<name>A0A2S4KUC1_9HYPO</name>
<dbReference type="STRING" id="94208.A0A2S4KUC1"/>
<keyword evidence="2" id="KW-0539">Nucleus</keyword>
<protein>
    <recommendedName>
        <fullName evidence="3">HTH CENPB-type domain-containing protein</fullName>
    </recommendedName>
</protein>
<dbReference type="EMBL" id="PKSG01000656">
    <property type="protein sequence ID" value="POR33788.1"/>
    <property type="molecule type" value="Genomic_DNA"/>
</dbReference>
<reference evidence="4 5" key="1">
    <citation type="submission" date="2018-01" db="EMBL/GenBank/DDBJ databases">
        <title>Harnessing the power of phylogenomics to disentangle the directionality and signatures of interkingdom host jumping in the parasitic fungal genus Tolypocladium.</title>
        <authorList>
            <person name="Quandt C.A."/>
            <person name="Patterson W."/>
            <person name="Spatafora J.W."/>
        </authorList>
    </citation>
    <scope>NUCLEOTIDE SEQUENCE [LARGE SCALE GENOMIC DNA]</scope>
    <source>
        <strain evidence="4 5">NRBC 100945</strain>
    </source>
</reference>
<dbReference type="Pfam" id="PF03221">
    <property type="entry name" value="HTH_Tnp_Tc5"/>
    <property type="match status" value="1"/>
</dbReference>
<sequence>MPRHIKYTEETLQQAIAAVKNGISQRKACLQWGILRQTLQYRIYGAIPRSAAQEPNQRLTRLQETHLRDWVLAQGALGLPPSHFQLKEFASRILITSGDHRPLGKNWVTGFLRRNPECIYNSD</sequence>
<dbReference type="SMART" id="SM00674">
    <property type="entry name" value="CENPB"/>
    <property type="match status" value="1"/>
</dbReference>
<keyword evidence="5" id="KW-1185">Reference proteome</keyword>
<dbReference type="GO" id="GO:0003677">
    <property type="term" value="F:DNA binding"/>
    <property type="evidence" value="ECO:0007669"/>
    <property type="project" value="UniProtKB-KW"/>
</dbReference>
<gene>
    <name evidence="4" type="ORF">TPAR_06020</name>
</gene>
<evidence type="ECO:0000259" key="3">
    <source>
        <dbReference type="PROSITE" id="PS51253"/>
    </source>
</evidence>
<organism evidence="4 5">
    <name type="scientific">Tolypocladium paradoxum</name>
    <dbReference type="NCBI Taxonomy" id="94208"/>
    <lineage>
        <taxon>Eukaryota</taxon>
        <taxon>Fungi</taxon>
        <taxon>Dikarya</taxon>
        <taxon>Ascomycota</taxon>
        <taxon>Pezizomycotina</taxon>
        <taxon>Sordariomycetes</taxon>
        <taxon>Hypocreomycetidae</taxon>
        <taxon>Hypocreales</taxon>
        <taxon>Ophiocordycipitaceae</taxon>
        <taxon>Tolypocladium</taxon>
    </lineage>
</organism>
<evidence type="ECO:0000256" key="2">
    <source>
        <dbReference type="ARBA" id="ARBA00023242"/>
    </source>
</evidence>